<feature type="region of interest" description="Disordered" evidence="1">
    <location>
        <begin position="161"/>
        <end position="203"/>
    </location>
</feature>
<dbReference type="EMBL" id="CAADJG010000002">
    <property type="protein sequence ID" value="VFS87145.1"/>
    <property type="molecule type" value="Genomic_DNA"/>
</dbReference>
<dbReference type="AlphaFoldDB" id="A0A485CRT3"/>
<feature type="transmembrane region" description="Helical" evidence="2">
    <location>
        <begin position="112"/>
        <end position="131"/>
    </location>
</feature>
<evidence type="ECO:0000313" key="3">
    <source>
        <dbReference type="EMBL" id="VFS87145.1"/>
    </source>
</evidence>
<protein>
    <submittedName>
        <fullName evidence="3">Cellulose synthase operon protein YhjU</fullName>
    </submittedName>
</protein>
<evidence type="ECO:0000256" key="1">
    <source>
        <dbReference type="SAM" id="MobiDB-lite"/>
    </source>
</evidence>
<keyword evidence="2" id="KW-0812">Transmembrane</keyword>
<feature type="compositionally biased region" description="Low complexity" evidence="1">
    <location>
        <begin position="182"/>
        <end position="191"/>
    </location>
</feature>
<proteinExistence type="predicted"/>
<feature type="transmembrane region" description="Helical" evidence="2">
    <location>
        <begin position="32"/>
        <end position="55"/>
    </location>
</feature>
<keyword evidence="2" id="KW-1133">Transmembrane helix</keyword>
<dbReference type="InterPro" id="IPR017744">
    <property type="entry name" value="BcsG"/>
</dbReference>
<name>A0A485CRT3_RAOTE</name>
<organism evidence="3 4">
    <name type="scientific">Raoultella terrigena</name>
    <name type="common">Klebsiella terrigena</name>
    <dbReference type="NCBI Taxonomy" id="577"/>
    <lineage>
        <taxon>Bacteria</taxon>
        <taxon>Pseudomonadati</taxon>
        <taxon>Pseudomonadota</taxon>
        <taxon>Gammaproteobacteria</taxon>
        <taxon>Enterobacterales</taxon>
        <taxon>Enterobacteriaceae</taxon>
        <taxon>Klebsiella/Raoultella group</taxon>
        <taxon>Raoultella</taxon>
    </lineage>
</organism>
<dbReference type="Proteomes" id="UP000332594">
    <property type="component" value="Unassembled WGS sequence"/>
</dbReference>
<keyword evidence="2" id="KW-0472">Membrane</keyword>
<gene>
    <name evidence="3" type="ORF">NCTC13038_05523</name>
</gene>
<sequence length="265" mass="29538">MTNPKTTATPLPLWQYWRGLAGWNFYFLVKFALLWAGYLNFHPMLNLVFLAFLLVPLPKYKLHRLRHWVAIPVGIALFWHDTWLPARRSIFSQGSQLAGFSADYIWDLVTRFINWNMVGAFFVLLVLWLFISQWLARHGAGLGDDDMARRQPAAPLLYPVASRPADGRRRQPPRSSPPPTPGGTAAGSASANGDIPPQTEPPTSANLTSWLNAFYASEQKRKTPFPQQLPADAQPFDLLVINICSLSWSDIEAAGADGPSAVEAL</sequence>
<evidence type="ECO:0000256" key="2">
    <source>
        <dbReference type="SAM" id="Phobius"/>
    </source>
</evidence>
<reference evidence="3 4" key="1">
    <citation type="submission" date="2019-03" db="EMBL/GenBank/DDBJ databases">
        <authorList>
            <consortium name="Pathogen Informatics"/>
        </authorList>
    </citation>
    <scope>NUCLEOTIDE SEQUENCE [LARGE SCALE GENOMIC DNA]</scope>
    <source>
        <strain evidence="3 4">NCTC13038</strain>
    </source>
</reference>
<dbReference type="Pfam" id="PF11658">
    <property type="entry name" value="CBP_BcsG"/>
    <property type="match status" value="1"/>
</dbReference>
<evidence type="ECO:0000313" key="4">
    <source>
        <dbReference type="Proteomes" id="UP000332594"/>
    </source>
</evidence>
<accession>A0A485CRT3</accession>